<keyword evidence="3" id="KW-1185">Reference proteome</keyword>
<keyword evidence="1" id="KW-1133">Transmembrane helix</keyword>
<dbReference type="OrthoDB" id="1631895at2"/>
<dbReference type="AlphaFoldDB" id="C6PVC0"/>
<comment type="caution">
    <text evidence="2">The sequence shown here is derived from an EMBL/GenBank/DDBJ whole genome shotgun (WGS) entry which is preliminary data.</text>
</comment>
<keyword evidence="1" id="KW-0472">Membrane</keyword>
<dbReference type="Proteomes" id="UP000004198">
    <property type="component" value="Unassembled WGS sequence"/>
</dbReference>
<protein>
    <recommendedName>
        <fullName evidence="4">ECF transporter S component</fullName>
    </recommendedName>
</protein>
<dbReference type="Gene3D" id="1.10.1760.20">
    <property type="match status" value="1"/>
</dbReference>
<dbReference type="RefSeq" id="WP_007061622.1">
    <property type="nucleotide sequence ID" value="NZ_ACVI01000043.1"/>
</dbReference>
<accession>C6PVC0</accession>
<dbReference type="eggNOG" id="ENOG5030PZZ">
    <property type="taxonomic scope" value="Bacteria"/>
</dbReference>
<feature type="transmembrane region" description="Helical" evidence="1">
    <location>
        <begin position="39"/>
        <end position="68"/>
    </location>
</feature>
<evidence type="ECO:0000256" key="1">
    <source>
        <dbReference type="SAM" id="Phobius"/>
    </source>
</evidence>
<evidence type="ECO:0008006" key="4">
    <source>
        <dbReference type="Google" id="ProtNLM"/>
    </source>
</evidence>
<dbReference type="STRING" id="536227.Ccar_07600"/>
<name>C6PVC0_9CLOT</name>
<keyword evidence="1" id="KW-0812">Transmembrane</keyword>
<dbReference type="KEGG" id="cck:Ccar_07600"/>
<feature type="transmembrane region" description="Helical" evidence="1">
    <location>
        <begin position="6"/>
        <end position="27"/>
    </location>
</feature>
<gene>
    <name evidence="2" type="ORF">CcarbDRAFT_2737</name>
</gene>
<dbReference type="PATRIC" id="fig|536227.13.peg.1600"/>
<dbReference type="EMBL" id="ACVI01000043">
    <property type="protein sequence ID" value="EET86850.1"/>
    <property type="molecule type" value="Genomic_DNA"/>
</dbReference>
<feature type="transmembrane region" description="Helical" evidence="1">
    <location>
        <begin position="128"/>
        <end position="154"/>
    </location>
</feature>
<feature type="transmembrane region" description="Helical" evidence="1">
    <location>
        <begin position="74"/>
        <end position="92"/>
    </location>
</feature>
<sequence>MKNIKKLTYAGLLTALAIVIPLTFGFLKIQAGPFSATLAAHVPLFIAMLLGPFAAVMVGAGSALGFLVSAPAVVAARAFMHTFVGLAGALLIRKGVSFSKVVIITAPIHAILEAIAVIPFGFTMYKVLVVVGVGSFLHHMVDGIIAFALVKALAKNLRLDLRKSTI</sequence>
<reference evidence="2 3" key="1">
    <citation type="submission" date="2009-06" db="EMBL/GenBank/DDBJ databases">
        <title>The draft genome of Clostridium carboxidivorans P7.</title>
        <authorList>
            <consortium name="US DOE Joint Genome Institute (JGI-PGF)"/>
            <person name="Lucas S."/>
            <person name="Copeland A."/>
            <person name="Lapidus A."/>
            <person name="Glavina del Rio T."/>
            <person name="Tice H."/>
            <person name="Bruce D."/>
            <person name="Goodwin L."/>
            <person name="Pitluck S."/>
            <person name="Larimer F."/>
            <person name="Land M.L."/>
            <person name="Hauser L."/>
            <person name="Hemme C.L."/>
        </authorList>
    </citation>
    <scope>NUCLEOTIDE SEQUENCE [LARGE SCALE GENOMIC DNA]</scope>
    <source>
        <strain evidence="2 3">P7</strain>
    </source>
</reference>
<feature type="transmembrane region" description="Helical" evidence="1">
    <location>
        <begin position="101"/>
        <end position="122"/>
    </location>
</feature>
<proteinExistence type="predicted"/>
<evidence type="ECO:0000313" key="2">
    <source>
        <dbReference type="EMBL" id="EET86850.1"/>
    </source>
</evidence>
<evidence type="ECO:0000313" key="3">
    <source>
        <dbReference type="Proteomes" id="UP000004198"/>
    </source>
</evidence>
<organism evidence="2 3">
    <name type="scientific">Clostridium carboxidivorans P7</name>
    <dbReference type="NCBI Taxonomy" id="536227"/>
    <lineage>
        <taxon>Bacteria</taxon>
        <taxon>Bacillati</taxon>
        <taxon>Bacillota</taxon>
        <taxon>Clostridia</taxon>
        <taxon>Eubacteriales</taxon>
        <taxon>Clostridiaceae</taxon>
        <taxon>Clostridium</taxon>
    </lineage>
</organism>